<accession>A0ABR0X5E2</accession>
<gene>
    <name evidence="4" type="ORF">DH2020_013431</name>
</gene>
<dbReference type="PANTHER" id="PTHR31642:SF11">
    <property type="entry name" value="SHIKIMATE O-HYDROXYCINNAMOYLTRANSFERASE"/>
    <property type="match status" value="1"/>
</dbReference>
<proteinExistence type="inferred from homology"/>
<evidence type="ECO:0000256" key="3">
    <source>
        <dbReference type="ARBA" id="ARBA00023315"/>
    </source>
</evidence>
<keyword evidence="2" id="KW-0808">Transferase</keyword>
<evidence type="ECO:0008006" key="6">
    <source>
        <dbReference type="Google" id="ProtNLM"/>
    </source>
</evidence>
<comment type="caution">
    <text evidence="4">The sequence shown here is derived from an EMBL/GenBank/DDBJ whole genome shotgun (WGS) entry which is preliminary data.</text>
</comment>
<evidence type="ECO:0000313" key="4">
    <source>
        <dbReference type="EMBL" id="KAK6153792.1"/>
    </source>
</evidence>
<protein>
    <recommendedName>
        <fullName evidence="6">Shikimate O-hydroxycinnamoyltransferase</fullName>
    </recommendedName>
</protein>
<reference evidence="4 5" key="1">
    <citation type="journal article" date="2021" name="Comput. Struct. Biotechnol. J.">
        <title>De novo genome assembly of the potent medicinal plant Rehmannia glutinosa using nanopore technology.</title>
        <authorList>
            <person name="Ma L."/>
            <person name="Dong C."/>
            <person name="Song C."/>
            <person name="Wang X."/>
            <person name="Zheng X."/>
            <person name="Niu Y."/>
            <person name="Chen S."/>
            <person name="Feng W."/>
        </authorList>
    </citation>
    <scope>NUCLEOTIDE SEQUENCE [LARGE SCALE GENOMIC DNA]</scope>
    <source>
        <strain evidence="4">DH-2019</strain>
    </source>
</reference>
<keyword evidence="3" id="KW-0012">Acyltransferase</keyword>
<evidence type="ECO:0000256" key="1">
    <source>
        <dbReference type="ARBA" id="ARBA00009861"/>
    </source>
</evidence>
<dbReference type="PANTHER" id="PTHR31642">
    <property type="entry name" value="TRICHOTHECENE 3-O-ACETYLTRANSFERASE"/>
    <property type="match status" value="1"/>
</dbReference>
<dbReference type="InterPro" id="IPR050317">
    <property type="entry name" value="Plant_Fungal_Acyltransferase"/>
</dbReference>
<name>A0ABR0X5E2_REHGL</name>
<keyword evidence="5" id="KW-1185">Reference proteome</keyword>
<comment type="similarity">
    <text evidence="1">Belongs to the plant acyltransferase family.</text>
</comment>
<sequence>MDLKFGRPNAYRLPHPHPLLLSLHRRGRLFRPGVLKAALSRALVEFYPIAGRLKQDNNGRIEINCNGEGVLFVEAEADGEMDGLGDFGPKPDLRLIPTVDYSLGISTYSMLLLQVTRFKCGGVCLGVANEHLVSDGYSNTHFINKWSDIARGLNINIPAFLDRTVLRARSPPNPRFTHIEYHSPPQIKTPQNDNNHSNATPYETAFSTFKLTHDHLNALKANCKDEDDNGKTITYSTYEVLAGHAWRCVCKARGMPENQEIGLYIPVDGRFRLQPSLPKGYFGNVIFTAMPISLCGELQSNLLKFAVDKIHNALAIMDNDYLRSALDYLELLQSGIDAHARGAPLFKCTNLGLISWARLPIYDANFGWSKPVYMGLGAIPSEWKNYVMPSPTNDGGLVYAISLPKEQMGLFEKLFYDV</sequence>
<evidence type="ECO:0000313" key="5">
    <source>
        <dbReference type="Proteomes" id="UP001318860"/>
    </source>
</evidence>
<dbReference type="Gene3D" id="3.30.559.10">
    <property type="entry name" value="Chloramphenicol acetyltransferase-like domain"/>
    <property type="match status" value="2"/>
</dbReference>
<dbReference type="InterPro" id="IPR023213">
    <property type="entry name" value="CAT-like_dom_sf"/>
</dbReference>
<evidence type="ECO:0000256" key="2">
    <source>
        <dbReference type="ARBA" id="ARBA00022679"/>
    </source>
</evidence>
<dbReference type="Proteomes" id="UP001318860">
    <property type="component" value="Unassembled WGS sequence"/>
</dbReference>
<dbReference type="EMBL" id="JABTTQ020000006">
    <property type="protein sequence ID" value="KAK6153792.1"/>
    <property type="molecule type" value="Genomic_DNA"/>
</dbReference>
<dbReference type="Pfam" id="PF02458">
    <property type="entry name" value="Transferase"/>
    <property type="match status" value="1"/>
</dbReference>
<organism evidence="4 5">
    <name type="scientific">Rehmannia glutinosa</name>
    <name type="common">Chinese foxglove</name>
    <dbReference type="NCBI Taxonomy" id="99300"/>
    <lineage>
        <taxon>Eukaryota</taxon>
        <taxon>Viridiplantae</taxon>
        <taxon>Streptophyta</taxon>
        <taxon>Embryophyta</taxon>
        <taxon>Tracheophyta</taxon>
        <taxon>Spermatophyta</taxon>
        <taxon>Magnoliopsida</taxon>
        <taxon>eudicotyledons</taxon>
        <taxon>Gunneridae</taxon>
        <taxon>Pentapetalae</taxon>
        <taxon>asterids</taxon>
        <taxon>lamiids</taxon>
        <taxon>Lamiales</taxon>
        <taxon>Orobanchaceae</taxon>
        <taxon>Rehmannieae</taxon>
        <taxon>Rehmannia</taxon>
    </lineage>
</organism>